<feature type="compositionally biased region" description="Basic and acidic residues" evidence="1">
    <location>
        <begin position="20"/>
        <end position="34"/>
    </location>
</feature>
<dbReference type="Proteomes" id="UP000186879">
    <property type="component" value="Chromosome"/>
</dbReference>
<sequence>MGNIKFTDANSGKLYIQGNAKRDSMSEEKTEQTKTEAQASVKEWKIGEMGFSDRLATPDEGISYIPHKTSGLQSAADMWIDRDRMLEGLQTKKSVEDLLQRTKFFK</sequence>
<dbReference type="EMBL" id="RJJG01000001">
    <property type="protein sequence ID" value="RNI10955.1"/>
    <property type="molecule type" value="Genomic_DNA"/>
</dbReference>
<dbReference type="EMBL" id="CP017921">
    <property type="protein sequence ID" value="APH38176.1"/>
    <property type="molecule type" value="Genomic_DNA"/>
</dbReference>
<accession>A0A1L3PZX5</accession>
<name>A0A1L3PZX5_9EURY</name>
<evidence type="ECO:0000313" key="5">
    <source>
        <dbReference type="Proteomes" id="UP000267921"/>
    </source>
</evidence>
<evidence type="ECO:0000313" key="4">
    <source>
        <dbReference type="Proteomes" id="UP000186879"/>
    </source>
</evidence>
<evidence type="ECO:0000256" key="1">
    <source>
        <dbReference type="SAM" id="MobiDB-lite"/>
    </source>
</evidence>
<dbReference type="STRING" id="2177.BHR79_00890"/>
<keyword evidence="4" id="KW-1185">Reference proteome</keyword>
<proteinExistence type="predicted"/>
<dbReference type="AlphaFoldDB" id="A0A1L3PZX5"/>
<evidence type="ECO:0000313" key="2">
    <source>
        <dbReference type="EMBL" id="APH38176.1"/>
    </source>
</evidence>
<protein>
    <submittedName>
        <fullName evidence="2">Uncharacterized protein</fullName>
    </submittedName>
</protein>
<gene>
    <name evidence="2" type="ORF">BHR79_00890</name>
    <name evidence="3" type="ORF">EFE40_01905</name>
</gene>
<reference evidence="2 4" key="1">
    <citation type="submission" date="2016-10" db="EMBL/GenBank/DDBJ databases">
        <title>Methanohalophilus halophilus.</title>
        <authorList>
            <person name="L'haridon S."/>
        </authorList>
    </citation>
    <scope>NUCLEOTIDE SEQUENCE [LARGE SCALE GENOMIC DNA]</scope>
    <source>
        <strain evidence="2 4">Z-7982</strain>
    </source>
</reference>
<feature type="region of interest" description="Disordered" evidence="1">
    <location>
        <begin position="17"/>
        <end position="38"/>
    </location>
</feature>
<organism evidence="2 4">
    <name type="scientific">Methanohalophilus halophilus</name>
    <dbReference type="NCBI Taxonomy" id="2177"/>
    <lineage>
        <taxon>Archaea</taxon>
        <taxon>Methanobacteriati</taxon>
        <taxon>Methanobacteriota</taxon>
        <taxon>Stenosarchaea group</taxon>
        <taxon>Methanomicrobia</taxon>
        <taxon>Methanosarcinales</taxon>
        <taxon>Methanosarcinaceae</taxon>
        <taxon>Methanohalophilus</taxon>
    </lineage>
</organism>
<dbReference type="Proteomes" id="UP000267921">
    <property type="component" value="Unassembled WGS sequence"/>
</dbReference>
<reference evidence="3 5" key="2">
    <citation type="submission" date="2018-10" db="EMBL/GenBank/DDBJ databases">
        <title>Cultivation of a novel Methanohalophilus strain from Kebrit Deep of the Red Sea and a genomic comparison of members of the genus Methanohalophilus.</title>
        <authorList>
            <person name="Guan Y."/>
            <person name="Ngugi D.K."/>
            <person name="Stingl U."/>
        </authorList>
    </citation>
    <scope>NUCLEOTIDE SEQUENCE [LARGE SCALE GENOMIC DNA]</scope>
    <source>
        <strain evidence="3 5">DSM 3094</strain>
    </source>
</reference>
<evidence type="ECO:0000313" key="3">
    <source>
        <dbReference type="EMBL" id="RNI10955.1"/>
    </source>
</evidence>
<dbReference type="KEGG" id="mhaz:BHR79_00890"/>